<name>A0A834ABU9_9CHIR</name>
<comment type="caution">
    <text evidence="2">The sequence shown here is derived from an EMBL/GenBank/DDBJ whole genome shotgun (WGS) entry which is preliminary data.</text>
</comment>
<evidence type="ECO:0000313" key="2">
    <source>
        <dbReference type="EMBL" id="KAF6109509.1"/>
    </source>
</evidence>
<evidence type="ECO:0000313" key="3">
    <source>
        <dbReference type="Proteomes" id="UP000664940"/>
    </source>
</evidence>
<evidence type="ECO:0000256" key="1">
    <source>
        <dbReference type="SAM" id="MobiDB-lite"/>
    </source>
</evidence>
<feature type="region of interest" description="Disordered" evidence="1">
    <location>
        <begin position="130"/>
        <end position="154"/>
    </location>
</feature>
<reference evidence="2 3" key="1">
    <citation type="journal article" date="2020" name="Nature">
        <title>Six reference-quality genomes reveal evolution of bat adaptations.</title>
        <authorList>
            <person name="Jebb D."/>
            <person name="Huang Z."/>
            <person name="Pippel M."/>
            <person name="Hughes G.M."/>
            <person name="Lavrichenko K."/>
            <person name="Devanna P."/>
            <person name="Winkler S."/>
            <person name="Jermiin L.S."/>
            <person name="Skirmuntt E.C."/>
            <person name="Katzourakis A."/>
            <person name="Burkitt-Gray L."/>
            <person name="Ray D.A."/>
            <person name="Sullivan K.A.M."/>
            <person name="Roscito J.G."/>
            <person name="Kirilenko B.M."/>
            <person name="Davalos L.M."/>
            <person name="Corthals A.P."/>
            <person name="Power M.L."/>
            <person name="Jones G."/>
            <person name="Ransome R.D."/>
            <person name="Dechmann D.K.N."/>
            <person name="Locatelli A.G."/>
            <person name="Puechmaille S.J."/>
            <person name="Fedrigo O."/>
            <person name="Jarvis E.D."/>
            <person name="Hiller M."/>
            <person name="Vernes S.C."/>
            <person name="Myers E.W."/>
            <person name="Teeling E.C."/>
        </authorList>
    </citation>
    <scope>NUCLEOTIDE SEQUENCE [LARGE SCALE GENOMIC DNA]</scope>
    <source>
        <strain evidence="2">Bat1K_MPI-CBG_1</strain>
    </source>
</reference>
<dbReference type="Proteomes" id="UP000664940">
    <property type="component" value="Unassembled WGS sequence"/>
</dbReference>
<feature type="region of interest" description="Disordered" evidence="1">
    <location>
        <begin position="195"/>
        <end position="229"/>
    </location>
</feature>
<accession>A0A834ABU9</accession>
<organism evidence="2 3">
    <name type="scientific">Phyllostomus discolor</name>
    <name type="common">pale spear-nosed bat</name>
    <dbReference type="NCBI Taxonomy" id="89673"/>
    <lineage>
        <taxon>Eukaryota</taxon>
        <taxon>Metazoa</taxon>
        <taxon>Chordata</taxon>
        <taxon>Craniata</taxon>
        <taxon>Vertebrata</taxon>
        <taxon>Euteleostomi</taxon>
        <taxon>Mammalia</taxon>
        <taxon>Eutheria</taxon>
        <taxon>Laurasiatheria</taxon>
        <taxon>Chiroptera</taxon>
        <taxon>Yangochiroptera</taxon>
        <taxon>Phyllostomidae</taxon>
        <taxon>Phyllostominae</taxon>
        <taxon>Phyllostomus</taxon>
    </lineage>
</organism>
<proteinExistence type="predicted"/>
<dbReference type="AlphaFoldDB" id="A0A834ABU9"/>
<feature type="compositionally biased region" description="Pro residues" evidence="1">
    <location>
        <begin position="202"/>
        <end position="211"/>
    </location>
</feature>
<dbReference type="EMBL" id="JABVXQ010000005">
    <property type="protein sequence ID" value="KAF6109509.1"/>
    <property type="molecule type" value="Genomic_DNA"/>
</dbReference>
<sequence>MALRRLRRQGDGRWQQRCSGYMWDPSGCPRRAGAPSLPHPKRKLARTGTKATACNMRVAGTRHCHREADSYPEGCGWAWPWDSRCCIRELSLSSPVSKYSMSPCWVPGPYPRSPPVCPNLALSWGRTKGSLPPTPAPCTGRSENSGGVRLSHPPRQPILSADCRPCRARRPLAAGNQAYSGPSCSLGTEAWSPLSRDHHNPLPLPFSPAPGPSAAVEKTSNTHPSSEVKGNRVHLDLKRQFPHPTTTSTLSCPPPLALSYHPEGQITPAFSAVTHVSPDAICPHPCGKQRLSLENPARPS</sequence>
<protein>
    <submittedName>
        <fullName evidence="2">Uncharacterized protein</fullName>
    </submittedName>
</protein>
<gene>
    <name evidence="2" type="ORF">HJG60_010782</name>
</gene>